<accession>A0A9J7HK44</accession>
<keyword evidence="5 12" id="KW-0963">Cytoplasm</keyword>
<sequence length="577" mass="64876">MAAEKNQTSGDQNSDVLPQEGTEDEQNKVVLTLEILQTIKDAQQTHGLRHGDYQRYRGYCARRLRRLRKGLHFTCGNRHKFQRKPITEELLSEQRFLLMPLMEAERAWSYAMQLKQEANTEHRKQFHMVSRMKKAAGHAATLARLCDSDKVDARTKLEAQAYSAWMQGSLEFEVQLWEAALNHFNEAKTIYEKLSSALPEDARMVYDLRVEDIKPSIRYCAYNIGDQSAMEDLLQMRVKSGAQGMLGDKLDELVAQTREKQAATISEVTWQGRTVSVKQEQVRLFLLSYQESSTDLQAAPDTNSKLEVYEKLLMDCKDAMQVLRGELREDPSARAAQAEGKTSQLAHLLTYLTYIRNTITIQRNLLMADTVKASLSPGAAVDGRRAAKPQDLVRLYDIILQNVEELRQLPGIQDDATMAQNLEAQSDACKAYRSFYIAKSYAVSQKWKEAVALYDQALVQGKTALGLYASLPDSADRIAELEGLVAEVHANKSSSHASCILDSPTSPDEQDLTLNDTGANMVTFPPNFQPIPCKPLFFDLALNHVEFPSLQDRLAEQKKGGGIANMVKGWFWGGGNK</sequence>
<dbReference type="PIRSF" id="PIRSF038995">
    <property type="entry name" value="SRP68"/>
    <property type="match status" value="1"/>
</dbReference>
<dbReference type="InterPro" id="IPR026258">
    <property type="entry name" value="SRP68"/>
</dbReference>
<dbReference type="GO" id="GO:0005730">
    <property type="term" value="C:nucleolus"/>
    <property type="evidence" value="ECO:0007669"/>
    <property type="project" value="UniProtKB-SubCell"/>
</dbReference>
<evidence type="ECO:0000256" key="2">
    <source>
        <dbReference type="ARBA" id="ARBA00004496"/>
    </source>
</evidence>
<keyword evidence="6" id="KW-0256">Endoplasmic reticulum</keyword>
<evidence type="ECO:0000313" key="15">
    <source>
        <dbReference type="RefSeq" id="XP_035661060.1"/>
    </source>
</evidence>
<evidence type="ECO:0000256" key="7">
    <source>
        <dbReference type="ARBA" id="ARBA00022884"/>
    </source>
</evidence>
<dbReference type="GO" id="GO:0005783">
    <property type="term" value="C:endoplasmic reticulum"/>
    <property type="evidence" value="ECO:0007669"/>
    <property type="project" value="UniProtKB-SubCell"/>
</dbReference>
<organism evidence="14 15">
    <name type="scientific">Branchiostoma floridae</name>
    <name type="common">Florida lancelet</name>
    <name type="synonym">Amphioxus</name>
    <dbReference type="NCBI Taxonomy" id="7739"/>
    <lineage>
        <taxon>Eukaryota</taxon>
        <taxon>Metazoa</taxon>
        <taxon>Chordata</taxon>
        <taxon>Cephalochordata</taxon>
        <taxon>Leptocardii</taxon>
        <taxon>Amphioxiformes</taxon>
        <taxon>Branchiostomatidae</taxon>
        <taxon>Branchiostoma</taxon>
    </lineage>
</organism>
<evidence type="ECO:0000256" key="13">
    <source>
        <dbReference type="SAM" id="MobiDB-lite"/>
    </source>
</evidence>
<dbReference type="FunFam" id="1.10.3450.40:FF:000001">
    <property type="entry name" value="Signal recognition particle subunit SRP68"/>
    <property type="match status" value="1"/>
</dbReference>
<comment type="function">
    <text evidence="12">Component of the signal recognition particle (SRP) complex, a ribonucleoprotein complex that mediates the cotranslational targeting of secretory and membrane proteins to the endoplasmic reticulum (ER). The SRP complex interacts with the signal sequence in nascent secretory and membrane proteins and directs them to the membrane of the ER.</text>
</comment>
<dbReference type="Pfam" id="PF16969">
    <property type="entry name" value="SRP68"/>
    <property type="match status" value="1"/>
</dbReference>
<dbReference type="RefSeq" id="XP_035661060.1">
    <property type="nucleotide sequence ID" value="XM_035805167.1"/>
</dbReference>
<dbReference type="InterPro" id="IPR038253">
    <property type="entry name" value="SRP68_N_sf"/>
</dbReference>
<dbReference type="CDD" id="cd15481">
    <property type="entry name" value="SRP68-RBD"/>
    <property type="match status" value="1"/>
</dbReference>
<dbReference type="KEGG" id="bfo:118405616"/>
<proteinExistence type="inferred from homology"/>
<evidence type="ECO:0000256" key="5">
    <source>
        <dbReference type="ARBA" id="ARBA00022490"/>
    </source>
</evidence>
<dbReference type="Proteomes" id="UP000001554">
    <property type="component" value="Chromosome 18"/>
</dbReference>
<dbReference type="Gene3D" id="1.10.3450.40">
    <property type="entry name" value="Signal recognition particle, SRP68 subunit, RNA-binding domain"/>
    <property type="match status" value="1"/>
</dbReference>
<evidence type="ECO:0000256" key="4">
    <source>
        <dbReference type="ARBA" id="ARBA00009352"/>
    </source>
</evidence>
<name>A0A9J7HK44_BRAFL</name>
<feature type="region of interest" description="Disordered" evidence="13">
    <location>
        <begin position="1"/>
        <end position="23"/>
    </location>
</feature>
<keyword evidence="14" id="KW-1185">Reference proteome</keyword>
<dbReference type="GO" id="GO:0005047">
    <property type="term" value="F:signal recognition particle binding"/>
    <property type="evidence" value="ECO:0000318"/>
    <property type="project" value="GO_Central"/>
</dbReference>
<evidence type="ECO:0000256" key="3">
    <source>
        <dbReference type="ARBA" id="ARBA00004604"/>
    </source>
</evidence>
<protein>
    <recommendedName>
        <fullName evidence="11 12">Signal recognition particle subunit SRP68</fullName>
        <shortName evidence="12">SRP68</shortName>
    </recommendedName>
</protein>
<dbReference type="GO" id="GO:0030942">
    <property type="term" value="F:endoplasmic reticulum signal peptide binding"/>
    <property type="evidence" value="ECO:0007669"/>
    <property type="project" value="InterPro"/>
</dbReference>
<evidence type="ECO:0000256" key="1">
    <source>
        <dbReference type="ARBA" id="ARBA00004240"/>
    </source>
</evidence>
<evidence type="ECO:0000256" key="10">
    <source>
        <dbReference type="ARBA" id="ARBA00023274"/>
    </source>
</evidence>
<dbReference type="PANTHER" id="PTHR12860">
    <property type="entry name" value="SIGNAL RECOGNITION PARTICLE 68 KDA PROTEIN"/>
    <property type="match status" value="1"/>
</dbReference>
<keyword evidence="10 12" id="KW-0687">Ribonucleoprotein</keyword>
<feature type="compositionally biased region" description="Polar residues" evidence="13">
    <location>
        <begin position="1"/>
        <end position="16"/>
    </location>
</feature>
<reference evidence="15" key="2">
    <citation type="submission" date="2025-08" db="UniProtKB">
        <authorList>
            <consortium name="RefSeq"/>
        </authorList>
    </citation>
    <scope>IDENTIFICATION</scope>
    <source>
        <strain evidence="15">S238N-H82</strain>
        <tissue evidence="15">Testes</tissue>
    </source>
</reference>
<evidence type="ECO:0000256" key="9">
    <source>
        <dbReference type="ARBA" id="ARBA00023242"/>
    </source>
</evidence>
<evidence type="ECO:0000313" key="14">
    <source>
        <dbReference type="Proteomes" id="UP000001554"/>
    </source>
</evidence>
<dbReference type="GO" id="GO:0006614">
    <property type="term" value="P:SRP-dependent cotranslational protein targeting to membrane"/>
    <property type="evidence" value="ECO:0000318"/>
    <property type="project" value="GO_Central"/>
</dbReference>
<keyword evidence="8 12" id="KW-0733">Signal recognition particle</keyword>
<dbReference type="AlphaFoldDB" id="A0A9J7HK44"/>
<comment type="similarity">
    <text evidence="4 12">Belongs to the SRP68 family.</text>
</comment>
<keyword evidence="9" id="KW-0539">Nucleus</keyword>
<dbReference type="PANTHER" id="PTHR12860:SF0">
    <property type="entry name" value="SIGNAL RECOGNITION PARTICLE SUBUNIT SRP68"/>
    <property type="match status" value="1"/>
</dbReference>
<reference evidence="14" key="1">
    <citation type="journal article" date="2020" name="Nat. Ecol. Evol.">
        <title>Deeply conserved synteny resolves early events in vertebrate evolution.</title>
        <authorList>
            <person name="Simakov O."/>
            <person name="Marletaz F."/>
            <person name="Yue J.X."/>
            <person name="O'Connell B."/>
            <person name="Jenkins J."/>
            <person name="Brandt A."/>
            <person name="Calef R."/>
            <person name="Tung C.H."/>
            <person name="Huang T.K."/>
            <person name="Schmutz J."/>
            <person name="Satoh N."/>
            <person name="Yu J.K."/>
            <person name="Putnam N.H."/>
            <person name="Green R.E."/>
            <person name="Rokhsar D.S."/>
        </authorList>
    </citation>
    <scope>NUCLEOTIDE SEQUENCE [LARGE SCALE GENOMIC DNA]</scope>
    <source>
        <strain evidence="14">S238N-H82</strain>
    </source>
</reference>
<evidence type="ECO:0000256" key="12">
    <source>
        <dbReference type="PIRNR" id="PIRNR038995"/>
    </source>
</evidence>
<evidence type="ECO:0000256" key="11">
    <source>
        <dbReference type="ARBA" id="ARBA00029498"/>
    </source>
</evidence>
<keyword evidence="7 12" id="KW-0694">RNA-binding</keyword>
<dbReference type="GO" id="GO:0005786">
    <property type="term" value="C:signal recognition particle, endoplasmic reticulum targeting"/>
    <property type="evidence" value="ECO:0000318"/>
    <property type="project" value="GO_Central"/>
</dbReference>
<gene>
    <name evidence="15" type="primary">LOC118405616</name>
</gene>
<comment type="subcellular location">
    <subcellularLocation>
        <location evidence="2 12">Cytoplasm</location>
    </subcellularLocation>
    <subcellularLocation>
        <location evidence="1">Endoplasmic reticulum</location>
    </subcellularLocation>
    <subcellularLocation>
        <location evidence="3">Nucleus</location>
        <location evidence="3">Nucleolus</location>
    </subcellularLocation>
</comment>
<evidence type="ECO:0000256" key="8">
    <source>
        <dbReference type="ARBA" id="ARBA00023135"/>
    </source>
</evidence>
<dbReference type="GO" id="GO:0008312">
    <property type="term" value="F:7S RNA binding"/>
    <property type="evidence" value="ECO:0007669"/>
    <property type="project" value="InterPro"/>
</dbReference>
<dbReference type="OrthoDB" id="10255118at2759"/>
<dbReference type="InterPro" id="IPR034652">
    <property type="entry name" value="SRP68-RBD"/>
</dbReference>
<evidence type="ECO:0000256" key="6">
    <source>
        <dbReference type="ARBA" id="ARBA00022824"/>
    </source>
</evidence>
<dbReference type="OMA" id="DERFIHI"/>
<dbReference type="GeneID" id="118405616"/>
<dbReference type="GO" id="GO:0005829">
    <property type="term" value="C:cytosol"/>
    <property type="evidence" value="ECO:0007669"/>
    <property type="project" value="UniProtKB-ARBA"/>
</dbReference>